<organism evidence="4 5">
    <name type="scientific">Keratinibaculum paraultunense</name>
    <dbReference type="NCBI Taxonomy" id="1278232"/>
    <lineage>
        <taxon>Bacteria</taxon>
        <taxon>Bacillati</taxon>
        <taxon>Bacillota</taxon>
        <taxon>Tissierellia</taxon>
        <taxon>Tissierellales</taxon>
        <taxon>Tepidimicrobiaceae</taxon>
        <taxon>Keratinibaculum</taxon>
    </lineage>
</organism>
<evidence type="ECO:0000259" key="3">
    <source>
        <dbReference type="Pfam" id="PF03061"/>
    </source>
</evidence>
<evidence type="ECO:0000256" key="2">
    <source>
        <dbReference type="ARBA" id="ARBA00022801"/>
    </source>
</evidence>
<accession>A0A4R3KX25</accession>
<dbReference type="AlphaFoldDB" id="A0A4R3KX25"/>
<feature type="domain" description="Thioesterase" evidence="3">
    <location>
        <begin position="17"/>
        <end position="100"/>
    </location>
</feature>
<dbReference type="InterPro" id="IPR006684">
    <property type="entry name" value="YbgC/YbaW"/>
</dbReference>
<dbReference type="PANTHER" id="PTHR31793">
    <property type="entry name" value="4-HYDROXYBENZOYL-COA THIOESTERASE FAMILY MEMBER"/>
    <property type="match status" value="1"/>
</dbReference>
<evidence type="ECO:0000256" key="1">
    <source>
        <dbReference type="ARBA" id="ARBA00005953"/>
    </source>
</evidence>
<dbReference type="Pfam" id="PF03061">
    <property type="entry name" value="4HBT"/>
    <property type="match status" value="1"/>
</dbReference>
<dbReference type="NCBIfam" id="TIGR00051">
    <property type="entry name" value="YbgC/FadM family acyl-CoA thioesterase"/>
    <property type="match status" value="1"/>
</dbReference>
<dbReference type="EMBL" id="SMAE01000008">
    <property type="protein sequence ID" value="TCS88471.1"/>
    <property type="molecule type" value="Genomic_DNA"/>
</dbReference>
<comment type="similarity">
    <text evidence="1">Belongs to the 4-hydroxybenzoyl-CoA thioesterase family.</text>
</comment>
<sequence>MEYKTEIKVRYNETDKMGVVYHGNYFAWFDIGRTGFLGSIGLPYWELEDEGIFLPVIEANCKYKKPAKYGDEVIIIAKLTKLKGVRIQFDYELYRKSDNTLLAEGYTCHAVVDKNLKPMNFKRKYNEIWNLLKEHVGK</sequence>
<dbReference type="PANTHER" id="PTHR31793:SF27">
    <property type="entry name" value="NOVEL THIOESTERASE SUPERFAMILY DOMAIN AND SAPOSIN A-TYPE DOMAIN CONTAINING PROTEIN (0610012H03RIK)"/>
    <property type="match status" value="1"/>
</dbReference>
<evidence type="ECO:0000313" key="4">
    <source>
        <dbReference type="EMBL" id="TCS88471.1"/>
    </source>
</evidence>
<name>A0A4R3KX25_9FIRM</name>
<dbReference type="InterPro" id="IPR006683">
    <property type="entry name" value="Thioestr_dom"/>
</dbReference>
<dbReference type="PIRSF" id="PIRSF003230">
    <property type="entry name" value="YbgC"/>
    <property type="match status" value="1"/>
</dbReference>
<dbReference type="Gene3D" id="3.10.129.10">
    <property type="entry name" value="Hotdog Thioesterase"/>
    <property type="match status" value="1"/>
</dbReference>
<dbReference type="InterPro" id="IPR029069">
    <property type="entry name" value="HotDog_dom_sf"/>
</dbReference>
<reference evidence="4 5" key="1">
    <citation type="submission" date="2019-03" db="EMBL/GenBank/DDBJ databases">
        <title>Genomic Encyclopedia of Type Strains, Phase IV (KMG-IV): sequencing the most valuable type-strain genomes for metagenomic binning, comparative biology and taxonomic classification.</title>
        <authorList>
            <person name="Goeker M."/>
        </authorList>
    </citation>
    <scope>NUCLEOTIDE SEQUENCE [LARGE SCALE GENOMIC DNA]</scope>
    <source>
        <strain evidence="4 5">DSM 26752</strain>
    </source>
</reference>
<dbReference type="Proteomes" id="UP000294567">
    <property type="component" value="Unassembled WGS sequence"/>
</dbReference>
<dbReference type="InterPro" id="IPR050563">
    <property type="entry name" value="4-hydroxybenzoyl-CoA_TE"/>
</dbReference>
<dbReference type="GO" id="GO:0047617">
    <property type="term" value="F:fatty acyl-CoA hydrolase activity"/>
    <property type="evidence" value="ECO:0007669"/>
    <property type="project" value="TreeGrafter"/>
</dbReference>
<keyword evidence="5" id="KW-1185">Reference proteome</keyword>
<protein>
    <submittedName>
        <fullName evidence="4">Acyl-CoA thioester hydrolase</fullName>
    </submittedName>
</protein>
<dbReference type="CDD" id="cd00586">
    <property type="entry name" value="4HBT"/>
    <property type="match status" value="1"/>
</dbReference>
<proteinExistence type="inferred from homology"/>
<dbReference type="SUPFAM" id="SSF54637">
    <property type="entry name" value="Thioesterase/thiol ester dehydrase-isomerase"/>
    <property type="match status" value="1"/>
</dbReference>
<comment type="caution">
    <text evidence="4">The sequence shown here is derived from an EMBL/GenBank/DDBJ whole genome shotgun (WGS) entry which is preliminary data.</text>
</comment>
<keyword evidence="2 4" id="KW-0378">Hydrolase</keyword>
<dbReference type="RefSeq" id="WP_132027943.1">
    <property type="nucleotide sequence ID" value="NZ_CP068564.1"/>
</dbReference>
<dbReference type="OrthoDB" id="9800856at2"/>
<evidence type="ECO:0000313" key="5">
    <source>
        <dbReference type="Proteomes" id="UP000294567"/>
    </source>
</evidence>
<gene>
    <name evidence="4" type="ORF">EDD65_1083</name>
</gene>